<dbReference type="Pfam" id="PF12813">
    <property type="entry name" value="XPG_I_2"/>
    <property type="match status" value="1"/>
</dbReference>
<protein>
    <submittedName>
        <fullName evidence="4">XPG domain containing-domain-containing protein</fullName>
    </submittedName>
</protein>
<name>A0A6A5QYU7_AMPQU</name>
<dbReference type="EMBL" id="ML979132">
    <property type="protein sequence ID" value="KAF1920975.1"/>
    <property type="molecule type" value="Genomic_DNA"/>
</dbReference>
<dbReference type="SUPFAM" id="SSF88723">
    <property type="entry name" value="PIN domain-like"/>
    <property type="match status" value="1"/>
</dbReference>
<sequence length="556" mass="61778">MGIQGLARRLDPYSIRYAPEELKGYAAIIDGPGLAYEAHKLALNMAAGQLRLPSYADINNAAVQWLHALEDQGIIIAAVLFDGALPGEKQAERLSRTEQNNRRIQQLRASYAAIACPIPTYLSTTSYAFLAPSLREALADSPFASRTRNVPGEADDACALHAKGLSRSIIFTSDSDLLLFDYPPETLIVLFQNAESPVGLKAHSPFQIAQKLQMQSLLPLAYSIQQRSSEGMEGLVRDARILDFGSSMYLDFSRRYTAAVVAPAYLEKNKDLKAPLQALDVRVSEFVHETLMGSLNLPLYLPLLVEDPNQASAWNMAQDVRNIACSLMSPDTAVIREYRRKAQGISTQNIQVYFATDVQVPAKDLEGRISTLVKWAESKDMSPTLIWSLFALSLVVSDLNTPPPILLITRVLNGDFDNTWAFIHLAARLQAALYSLRMLKQITAVWLATNQQTKSKLRSTLESVQLRMANFPSIADMFIVPGQAKRLLANHEHLKELVEEIFKSAGLEVAVEQLSNKKKKRQAREAERKKKKVEHRQQSKAGDQNSFLLLNSGESS</sequence>
<dbReference type="InterPro" id="IPR039436">
    <property type="entry name" value="Asteroid_dom"/>
</dbReference>
<feature type="compositionally biased region" description="Polar residues" evidence="2">
    <location>
        <begin position="539"/>
        <end position="556"/>
    </location>
</feature>
<feature type="region of interest" description="Disordered" evidence="2">
    <location>
        <begin position="515"/>
        <end position="556"/>
    </location>
</feature>
<proteinExistence type="inferred from homology"/>
<evidence type="ECO:0000256" key="2">
    <source>
        <dbReference type="SAM" id="MobiDB-lite"/>
    </source>
</evidence>
<reference evidence="4" key="1">
    <citation type="journal article" date="2020" name="Stud. Mycol.">
        <title>101 Dothideomycetes genomes: a test case for predicting lifestyles and emergence of pathogens.</title>
        <authorList>
            <person name="Haridas S."/>
            <person name="Albert R."/>
            <person name="Binder M."/>
            <person name="Bloem J."/>
            <person name="Labutti K."/>
            <person name="Salamov A."/>
            <person name="Andreopoulos B."/>
            <person name="Baker S."/>
            <person name="Barry K."/>
            <person name="Bills G."/>
            <person name="Bluhm B."/>
            <person name="Cannon C."/>
            <person name="Castanera R."/>
            <person name="Culley D."/>
            <person name="Daum C."/>
            <person name="Ezra D."/>
            <person name="Gonzalez J."/>
            <person name="Henrissat B."/>
            <person name="Kuo A."/>
            <person name="Liang C."/>
            <person name="Lipzen A."/>
            <person name="Lutzoni F."/>
            <person name="Magnuson J."/>
            <person name="Mondo S."/>
            <person name="Nolan M."/>
            <person name="Ohm R."/>
            <person name="Pangilinan J."/>
            <person name="Park H.-J."/>
            <person name="Ramirez L."/>
            <person name="Alfaro M."/>
            <person name="Sun H."/>
            <person name="Tritt A."/>
            <person name="Yoshinaga Y."/>
            <person name="Zwiers L.-H."/>
            <person name="Turgeon B."/>
            <person name="Goodwin S."/>
            <person name="Spatafora J."/>
            <person name="Crous P."/>
            <person name="Grigoriev I."/>
        </authorList>
    </citation>
    <scope>NUCLEOTIDE SEQUENCE</scope>
    <source>
        <strain evidence="4">HMLAC05119</strain>
    </source>
</reference>
<keyword evidence="5" id="KW-1185">Reference proteome</keyword>
<evidence type="ECO:0000313" key="5">
    <source>
        <dbReference type="Proteomes" id="UP000800096"/>
    </source>
</evidence>
<accession>A0A6A5QYU7</accession>
<dbReference type="AlphaFoldDB" id="A0A6A5QYU7"/>
<organism evidence="4 5">
    <name type="scientific">Ampelomyces quisqualis</name>
    <name type="common">Powdery mildew agent</name>
    <dbReference type="NCBI Taxonomy" id="50730"/>
    <lineage>
        <taxon>Eukaryota</taxon>
        <taxon>Fungi</taxon>
        <taxon>Dikarya</taxon>
        <taxon>Ascomycota</taxon>
        <taxon>Pezizomycotina</taxon>
        <taxon>Dothideomycetes</taxon>
        <taxon>Pleosporomycetidae</taxon>
        <taxon>Pleosporales</taxon>
        <taxon>Pleosporineae</taxon>
        <taxon>Phaeosphaeriaceae</taxon>
        <taxon>Ampelomyces</taxon>
    </lineage>
</organism>
<comment type="similarity">
    <text evidence="1">Belongs to the asteroid family.</text>
</comment>
<dbReference type="PANTHER" id="PTHR15665:SF1">
    <property type="entry name" value="PROTEIN ASTEROID HOMOLOG 1"/>
    <property type="match status" value="1"/>
</dbReference>
<gene>
    <name evidence="4" type="ORF">BDU57DRAFT_465936</name>
</gene>
<feature type="domain" description="Asteroid" evidence="3">
    <location>
        <begin position="127"/>
        <end position="352"/>
    </location>
</feature>
<dbReference type="InterPro" id="IPR029060">
    <property type="entry name" value="PIN-like_dom_sf"/>
</dbReference>
<dbReference type="Proteomes" id="UP000800096">
    <property type="component" value="Unassembled WGS sequence"/>
</dbReference>
<evidence type="ECO:0000313" key="4">
    <source>
        <dbReference type="EMBL" id="KAF1920975.1"/>
    </source>
</evidence>
<evidence type="ECO:0000256" key="1">
    <source>
        <dbReference type="ARBA" id="ARBA00007398"/>
    </source>
</evidence>
<evidence type="ECO:0000259" key="3">
    <source>
        <dbReference type="Pfam" id="PF12813"/>
    </source>
</evidence>
<dbReference type="PANTHER" id="PTHR15665">
    <property type="entry name" value="ASTEROID PROTEIN"/>
    <property type="match status" value="1"/>
</dbReference>
<dbReference type="InterPro" id="IPR026832">
    <property type="entry name" value="Asteroid"/>
</dbReference>
<dbReference type="OrthoDB" id="5297549at2759"/>
<dbReference type="Gene3D" id="3.40.50.1010">
    <property type="entry name" value="5'-nuclease"/>
    <property type="match status" value="1"/>
</dbReference>